<sequence>MDTADILVKSAIETATQIKATAIIVSGDVDRNLFDCDLPVYFAANPSRNAVESLIPLDEEEGRLKQIVNQIQRDAAVSIEDVENAASIEQAIGNIKKGNVVGLIITDDSGAVIIHNISGNPLLKALEKFEQRVSPEIIRAVLKIALEIASMGREGSPVGTAFIIGDLEEVMQRSHQMILNPYSGHPEDERNILKKNNRESIKEFALLDGVFIISKEGVVHAAGRYLDVDAKDIGINKGLGGRHVSAAAITRDTVSVAITVSESGGTVRMFMDGKEMASIECNDRAIRKH</sequence>
<dbReference type="GO" id="GO:0030145">
    <property type="term" value="F:manganese ion binding"/>
    <property type="evidence" value="ECO:0007669"/>
    <property type="project" value="UniProtKB-UniRule"/>
</dbReference>
<reference evidence="9 13" key="3">
    <citation type="submission" date="2018-10" db="EMBL/GenBank/DDBJ databases">
        <title>Cultivation of a novel Methanohalophilus strain from Kebrit Deep of the Red Sea and a genomic comparison of members of the genus Methanohalophilus.</title>
        <authorList>
            <person name="Guan Y."/>
            <person name="Ngugi D.K."/>
            <person name="Stingl U."/>
        </authorList>
    </citation>
    <scope>NUCLEOTIDE SEQUENCE [LARGE SCALE GENOMIC DNA]</scope>
    <source>
        <strain evidence="9 13">DSM 3094</strain>
    </source>
</reference>
<dbReference type="InterPro" id="IPR014499">
    <property type="entry name" value="DAC_DacZ"/>
</dbReference>
<dbReference type="GO" id="GO:0005524">
    <property type="term" value="F:ATP binding"/>
    <property type="evidence" value="ECO:0007669"/>
    <property type="project" value="UniProtKB-UniRule"/>
</dbReference>
<dbReference type="Pfam" id="PF02457">
    <property type="entry name" value="DAC"/>
    <property type="match status" value="1"/>
</dbReference>
<dbReference type="GeneID" id="30583144"/>
<dbReference type="PANTHER" id="PTHR34185">
    <property type="entry name" value="DIADENYLATE CYCLASE"/>
    <property type="match status" value="1"/>
</dbReference>
<dbReference type="Proteomes" id="UP000267921">
    <property type="component" value="Unassembled WGS sequence"/>
</dbReference>
<dbReference type="Pfam" id="PF21754">
    <property type="entry name" value="DacZ_A"/>
    <property type="match status" value="1"/>
</dbReference>
<dbReference type="KEGG" id="mhaz:BHR79_05225"/>
<comment type="cofactor">
    <cofactor evidence="6">
        <name>Mn(2+)</name>
        <dbReference type="ChEBI" id="CHEBI:29035"/>
    </cofactor>
</comment>
<dbReference type="EC" id="2.7.7.85" evidence="6"/>
<feature type="domain" description="DAC" evidence="7">
    <location>
        <begin position="123"/>
        <end position="281"/>
    </location>
</feature>
<evidence type="ECO:0000313" key="8">
    <source>
        <dbReference type="EMBL" id="APH38948.1"/>
    </source>
</evidence>
<dbReference type="HAMAP" id="MF_00840">
    <property type="entry name" value="DacZ"/>
    <property type="match status" value="1"/>
</dbReference>
<dbReference type="EMBL" id="FNMU01000004">
    <property type="protein sequence ID" value="SDW65420.1"/>
    <property type="molecule type" value="Genomic_DNA"/>
</dbReference>
<dbReference type="RefSeq" id="WP_072561386.1">
    <property type="nucleotide sequence ID" value="NZ_CP017921.1"/>
</dbReference>
<evidence type="ECO:0000313" key="9">
    <source>
        <dbReference type="EMBL" id="RNI07425.1"/>
    </source>
</evidence>
<evidence type="ECO:0000256" key="6">
    <source>
        <dbReference type="HAMAP-Rule" id="MF_00840"/>
    </source>
</evidence>
<evidence type="ECO:0000259" key="7">
    <source>
        <dbReference type="PROSITE" id="PS51794"/>
    </source>
</evidence>
<keyword evidence="3 6" id="KW-0548">Nucleotidyltransferase</keyword>
<dbReference type="GO" id="GO:0106408">
    <property type="term" value="F:diadenylate cyclase activity"/>
    <property type="evidence" value="ECO:0007669"/>
    <property type="project" value="UniProtKB-EC"/>
</dbReference>
<dbReference type="STRING" id="2177.BHR79_05225"/>
<evidence type="ECO:0000313" key="11">
    <source>
        <dbReference type="Proteomes" id="UP000186879"/>
    </source>
</evidence>
<dbReference type="OrthoDB" id="85944at2157"/>
<dbReference type="GO" id="GO:0004016">
    <property type="term" value="F:adenylate cyclase activity"/>
    <property type="evidence" value="ECO:0007669"/>
    <property type="project" value="UniProtKB-UniRule"/>
</dbReference>
<evidence type="ECO:0000313" key="13">
    <source>
        <dbReference type="Proteomes" id="UP000267921"/>
    </source>
</evidence>
<reference evidence="8 11" key="1">
    <citation type="submission" date="2016-10" db="EMBL/GenBank/DDBJ databases">
        <title>Methanohalophilus halophilus.</title>
        <authorList>
            <person name="L'haridon S."/>
        </authorList>
    </citation>
    <scope>NUCLEOTIDE SEQUENCE [LARGE SCALE GENOMIC DNA]</scope>
    <source>
        <strain evidence="8 11">Z-7982</strain>
    </source>
</reference>
<evidence type="ECO:0000256" key="3">
    <source>
        <dbReference type="ARBA" id="ARBA00022695"/>
    </source>
</evidence>
<dbReference type="EMBL" id="RJJG01000008">
    <property type="protein sequence ID" value="RNI07425.1"/>
    <property type="molecule type" value="Genomic_DNA"/>
</dbReference>
<dbReference type="InterPro" id="IPR048546">
    <property type="entry name" value="DacZ_A"/>
</dbReference>
<evidence type="ECO:0000313" key="10">
    <source>
        <dbReference type="EMBL" id="SDW65420.1"/>
    </source>
</evidence>
<dbReference type="InterPro" id="IPR036888">
    <property type="entry name" value="DNA_integrity_DisA_N_sf"/>
</dbReference>
<dbReference type="AlphaFoldDB" id="A0A1L3Q249"/>
<keyword evidence="6" id="KW-0464">Manganese</keyword>
<dbReference type="InterPro" id="IPR003390">
    <property type="entry name" value="DNA_integrity_scan_DisA_N"/>
</dbReference>
<keyword evidence="5 6" id="KW-0067">ATP-binding</keyword>
<comment type="similarity">
    <text evidence="6">Belongs to the adenylate cyclase family. DacZ subfamily.</text>
</comment>
<accession>A0A1L3Q249</accession>
<keyword evidence="4 6" id="KW-0547">Nucleotide-binding</keyword>
<dbReference type="SUPFAM" id="SSF143597">
    <property type="entry name" value="YojJ-like"/>
    <property type="match status" value="1"/>
</dbReference>
<keyword evidence="11" id="KW-1185">Reference proteome</keyword>
<dbReference type="EMBL" id="CP017921">
    <property type="protein sequence ID" value="APH38948.1"/>
    <property type="molecule type" value="Genomic_DNA"/>
</dbReference>
<evidence type="ECO:0000256" key="2">
    <source>
        <dbReference type="ARBA" id="ARBA00022679"/>
    </source>
</evidence>
<dbReference type="Proteomes" id="UP000186879">
    <property type="component" value="Chromosome"/>
</dbReference>
<dbReference type="Gene3D" id="3.40.1700.10">
    <property type="entry name" value="DNA integrity scanning protein, DisA, N-terminal domain"/>
    <property type="match status" value="1"/>
</dbReference>
<dbReference type="InterPro" id="IPR050338">
    <property type="entry name" value="DisA"/>
</dbReference>
<evidence type="ECO:0000256" key="5">
    <source>
        <dbReference type="ARBA" id="ARBA00022840"/>
    </source>
</evidence>
<name>A0A1L3Q249_9EURY</name>
<dbReference type="PROSITE" id="PS51794">
    <property type="entry name" value="DAC"/>
    <property type="match status" value="1"/>
</dbReference>
<evidence type="ECO:0000313" key="12">
    <source>
        <dbReference type="Proteomes" id="UP000198669"/>
    </source>
</evidence>
<reference evidence="10 12" key="2">
    <citation type="submission" date="2016-10" db="EMBL/GenBank/DDBJ databases">
        <authorList>
            <person name="de Groot N.N."/>
        </authorList>
    </citation>
    <scope>NUCLEOTIDE SEQUENCE [LARGE SCALE GENOMIC DNA]</scope>
    <source>
        <strain evidence="10 12">Z-7982</strain>
    </source>
</reference>
<protein>
    <recommendedName>
        <fullName evidence="6">Diadenylate cyclase</fullName>
        <shortName evidence="6">DAC</shortName>
        <ecNumber evidence="6">2.7.7.85</ecNumber>
    </recommendedName>
    <alternativeName>
        <fullName evidence="6">Cyclic-di-AMP synthase</fullName>
        <shortName evidence="6">c-di-AMP synthase</shortName>
    </alternativeName>
</protein>
<keyword evidence="2 6" id="KW-0808">Transferase</keyword>
<comment type="function">
    <text evidence="6">Diadenylate cyclase that catalyzes the condensation of 2 ATP molecules into cyclic di-AMP (c-di-AMP). c-di-AMP is a second messenger for intracellular signal transduction involved in the control of important regulatory processes such as osmoregulation.</text>
</comment>
<dbReference type="Proteomes" id="UP000198669">
    <property type="component" value="Unassembled WGS sequence"/>
</dbReference>
<dbReference type="PANTHER" id="PTHR34185:SF1">
    <property type="entry name" value="DIADENYLATE CYCLASE"/>
    <property type="match status" value="1"/>
</dbReference>
<proteinExistence type="inferred from homology"/>
<evidence type="ECO:0000256" key="4">
    <source>
        <dbReference type="ARBA" id="ARBA00022741"/>
    </source>
</evidence>
<gene>
    <name evidence="6" type="primary">dacZ</name>
    <name evidence="8" type="ORF">BHR79_05225</name>
    <name evidence="9" type="ORF">EFE40_09495</name>
    <name evidence="10" type="ORF">SAMN04515625_1326</name>
</gene>
<evidence type="ECO:0000256" key="1">
    <source>
        <dbReference type="ARBA" id="ARBA00000877"/>
    </source>
</evidence>
<comment type="catalytic activity">
    <reaction evidence="1 6">
        <text>2 ATP = 3',3'-c-di-AMP + 2 diphosphate</text>
        <dbReference type="Rhea" id="RHEA:35655"/>
        <dbReference type="ChEBI" id="CHEBI:30616"/>
        <dbReference type="ChEBI" id="CHEBI:33019"/>
        <dbReference type="ChEBI" id="CHEBI:71500"/>
        <dbReference type="EC" id="2.7.7.85"/>
    </reaction>
</comment>
<organism evidence="8 11">
    <name type="scientific">Methanohalophilus halophilus</name>
    <dbReference type="NCBI Taxonomy" id="2177"/>
    <lineage>
        <taxon>Archaea</taxon>
        <taxon>Methanobacteriati</taxon>
        <taxon>Methanobacteriota</taxon>
        <taxon>Stenosarchaea group</taxon>
        <taxon>Methanomicrobia</taxon>
        <taxon>Methanosarcinales</taxon>
        <taxon>Methanosarcinaceae</taxon>
        <taxon>Methanohalophilus</taxon>
    </lineage>
</organism>